<dbReference type="Proteomes" id="UP000269721">
    <property type="component" value="Unassembled WGS sequence"/>
</dbReference>
<name>A0A4P9WTG6_9FUNG</name>
<sequence length="245" mass="27607">MFVTGMTLLLLSGWMRCIRAVPLGVTRCRLMISWWQVRGVITVIKLLVNLLHLVKQGCLGFPQLLQSLFFPPLLPVWVGLSLPPPLPSQFYRLRALYTVSSAADALQITMSQNSMILIVLGVPLLNLFIPILFSLLHHIDLVGIMRDGRQAWFESHKTFERIEPPRERDLRSLFCLGWLLALGDSSRTEGVKNKVQKGEVPPRLLSPLEIFSYNECLDECSLTPSESAEPRPLLFSGQSKTRGLS</sequence>
<organism evidence="4 5">
    <name type="scientific">Blyttiomyces helicus</name>
    <dbReference type="NCBI Taxonomy" id="388810"/>
    <lineage>
        <taxon>Eukaryota</taxon>
        <taxon>Fungi</taxon>
        <taxon>Fungi incertae sedis</taxon>
        <taxon>Chytridiomycota</taxon>
        <taxon>Chytridiomycota incertae sedis</taxon>
        <taxon>Chytridiomycetes</taxon>
        <taxon>Chytridiomycetes incertae sedis</taxon>
        <taxon>Blyttiomyces</taxon>
    </lineage>
</organism>
<gene>
    <name evidence="4" type="ORF">BDK51DRAFT_31468</name>
</gene>
<keyword evidence="2" id="KW-0472">Membrane</keyword>
<dbReference type="AlphaFoldDB" id="A0A4P9WTG6"/>
<proteinExistence type="predicted"/>
<feature type="chain" id="PRO_5020403933" description="CSC1/OSCA1-like 7TM region domain-containing protein" evidence="3">
    <location>
        <begin position="21"/>
        <end position="245"/>
    </location>
</feature>
<evidence type="ECO:0000256" key="2">
    <source>
        <dbReference type="SAM" id="Phobius"/>
    </source>
</evidence>
<accession>A0A4P9WTG6</accession>
<evidence type="ECO:0000256" key="1">
    <source>
        <dbReference type="SAM" id="MobiDB-lite"/>
    </source>
</evidence>
<evidence type="ECO:0000256" key="3">
    <source>
        <dbReference type="SAM" id="SignalP"/>
    </source>
</evidence>
<keyword evidence="5" id="KW-1185">Reference proteome</keyword>
<evidence type="ECO:0008006" key="6">
    <source>
        <dbReference type="Google" id="ProtNLM"/>
    </source>
</evidence>
<keyword evidence="2" id="KW-0812">Transmembrane</keyword>
<keyword evidence="3" id="KW-0732">Signal</keyword>
<feature type="region of interest" description="Disordered" evidence="1">
    <location>
        <begin position="222"/>
        <end position="245"/>
    </location>
</feature>
<protein>
    <recommendedName>
        <fullName evidence="6">CSC1/OSCA1-like 7TM region domain-containing protein</fullName>
    </recommendedName>
</protein>
<keyword evidence="2" id="KW-1133">Transmembrane helix</keyword>
<dbReference type="EMBL" id="KZ993920">
    <property type="protein sequence ID" value="RKO94356.1"/>
    <property type="molecule type" value="Genomic_DNA"/>
</dbReference>
<evidence type="ECO:0000313" key="4">
    <source>
        <dbReference type="EMBL" id="RKO94356.1"/>
    </source>
</evidence>
<feature type="signal peptide" evidence="3">
    <location>
        <begin position="1"/>
        <end position="20"/>
    </location>
</feature>
<feature type="transmembrane region" description="Helical" evidence="2">
    <location>
        <begin position="115"/>
        <end position="136"/>
    </location>
</feature>
<feature type="compositionally biased region" description="Polar residues" evidence="1">
    <location>
        <begin position="236"/>
        <end position="245"/>
    </location>
</feature>
<evidence type="ECO:0000313" key="5">
    <source>
        <dbReference type="Proteomes" id="UP000269721"/>
    </source>
</evidence>
<reference evidence="5" key="1">
    <citation type="journal article" date="2018" name="Nat. Microbiol.">
        <title>Leveraging single-cell genomics to expand the fungal tree of life.</title>
        <authorList>
            <person name="Ahrendt S.R."/>
            <person name="Quandt C.A."/>
            <person name="Ciobanu D."/>
            <person name="Clum A."/>
            <person name="Salamov A."/>
            <person name="Andreopoulos B."/>
            <person name="Cheng J.F."/>
            <person name="Woyke T."/>
            <person name="Pelin A."/>
            <person name="Henrissat B."/>
            <person name="Reynolds N.K."/>
            <person name="Benny G.L."/>
            <person name="Smith M.E."/>
            <person name="James T.Y."/>
            <person name="Grigoriev I.V."/>
        </authorList>
    </citation>
    <scope>NUCLEOTIDE SEQUENCE [LARGE SCALE GENOMIC DNA]</scope>
</reference>